<keyword evidence="4 7" id="KW-0812">Transmembrane</keyword>
<dbReference type="RefSeq" id="WP_015791628.1">
    <property type="nucleotide sequence ID" value="NC_013156.1"/>
</dbReference>
<protein>
    <submittedName>
        <fullName evidence="8">MATE efflux family protein</fullName>
    </submittedName>
</protein>
<feature type="transmembrane region" description="Helical" evidence="7">
    <location>
        <begin position="91"/>
        <end position="111"/>
    </location>
</feature>
<keyword evidence="9" id="KW-1185">Reference proteome</keyword>
<evidence type="ECO:0000256" key="6">
    <source>
        <dbReference type="ARBA" id="ARBA00023136"/>
    </source>
</evidence>
<dbReference type="InterPro" id="IPR048279">
    <property type="entry name" value="MdtK-like"/>
</dbReference>
<proteinExistence type="predicted"/>
<dbReference type="Pfam" id="PF01554">
    <property type="entry name" value="MatE"/>
    <property type="match status" value="2"/>
</dbReference>
<reference evidence="8" key="1">
    <citation type="submission" date="2009-08" db="EMBL/GenBank/DDBJ databases">
        <title>Complete sequence of chromosome of Methanocaldococcus fervens AG86.</title>
        <authorList>
            <consortium name="US DOE Joint Genome Institute"/>
            <person name="Lucas S."/>
            <person name="Copeland A."/>
            <person name="Lapidus A."/>
            <person name="Glavina del Rio T."/>
            <person name="Tice H."/>
            <person name="Bruce D."/>
            <person name="Goodwin L."/>
            <person name="Pitluck S."/>
            <person name="Chertkov O."/>
            <person name="Detter J.C."/>
            <person name="Han C."/>
            <person name="Tapia R."/>
            <person name="Larimer F."/>
            <person name="Land M."/>
            <person name="Hauser L."/>
            <person name="Kyrpides N."/>
            <person name="Ovchinnikova G."/>
            <person name="Lupa-Sieprawska M."/>
            <person name="Whitman W.B."/>
        </authorList>
    </citation>
    <scope>NUCLEOTIDE SEQUENCE [LARGE SCALE GENOMIC DNA]</scope>
    <source>
        <strain evidence="8">AG86</strain>
    </source>
</reference>
<dbReference type="KEGG" id="mfe:Mefer_1080"/>
<dbReference type="CDD" id="cd13147">
    <property type="entry name" value="MATE_MJ0709_like"/>
    <property type="match status" value="1"/>
</dbReference>
<name>C7P8K9_METFA</name>
<organism evidence="8 9">
    <name type="scientific">Methanocaldococcus fervens (strain DSM 4213 / JCM 15782 / AG86)</name>
    <name type="common">Methanococcus fervens</name>
    <dbReference type="NCBI Taxonomy" id="573064"/>
    <lineage>
        <taxon>Archaea</taxon>
        <taxon>Methanobacteriati</taxon>
        <taxon>Methanobacteriota</taxon>
        <taxon>Methanomada group</taxon>
        <taxon>Methanococci</taxon>
        <taxon>Methanococcales</taxon>
        <taxon>Methanocaldococcaceae</taxon>
        <taxon>Methanocaldococcus</taxon>
    </lineage>
</organism>
<feature type="transmembrane region" description="Helical" evidence="7">
    <location>
        <begin position="21"/>
        <end position="41"/>
    </location>
</feature>
<dbReference type="STRING" id="573064.Mefer_1080"/>
<comment type="subcellular location">
    <subcellularLocation>
        <location evidence="1">Cell membrane</location>
        <topology evidence="1">Multi-pass membrane protein</topology>
    </subcellularLocation>
</comment>
<feature type="transmembrane region" description="Helical" evidence="7">
    <location>
        <begin position="364"/>
        <end position="384"/>
    </location>
</feature>
<dbReference type="InterPro" id="IPR002528">
    <property type="entry name" value="MATE_fam"/>
</dbReference>
<dbReference type="GeneID" id="8365781"/>
<dbReference type="GO" id="GO:0015297">
    <property type="term" value="F:antiporter activity"/>
    <property type="evidence" value="ECO:0007669"/>
    <property type="project" value="InterPro"/>
</dbReference>
<feature type="transmembrane region" description="Helical" evidence="7">
    <location>
        <begin position="405"/>
        <end position="423"/>
    </location>
</feature>
<dbReference type="PIRSF" id="PIRSF006603">
    <property type="entry name" value="DinF"/>
    <property type="match status" value="1"/>
</dbReference>
<dbReference type="NCBIfam" id="TIGR00797">
    <property type="entry name" value="matE"/>
    <property type="match status" value="1"/>
</dbReference>
<dbReference type="eggNOG" id="arCOG01731">
    <property type="taxonomic scope" value="Archaea"/>
</dbReference>
<feature type="transmembrane region" description="Helical" evidence="7">
    <location>
        <begin position="285"/>
        <end position="305"/>
    </location>
</feature>
<dbReference type="OrthoDB" id="214119at2157"/>
<accession>C7P8K9</accession>
<feature type="transmembrane region" description="Helical" evidence="7">
    <location>
        <begin position="317"/>
        <end position="344"/>
    </location>
</feature>
<keyword evidence="6 7" id="KW-0472">Membrane</keyword>
<feature type="transmembrane region" description="Helical" evidence="7">
    <location>
        <begin position="164"/>
        <end position="186"/>
    </location>
</feature>
<evidence type="ECO:0000313" key="8">
    <source>
        <dbReference type="EMBL" id="ACV24891.1"/>
    </source>
</evidence>
<sequence length="452" mass="48459">MKNVEILLDDPKKAVIEVSKPIIVATFVESIYSLVDSIWVSGSGADALAAVGASFPILISLFAVSWGLSIGISSGIARRVGARNKEEADKVANHAIILSLIAGILYILAIYPNLDVLFSLMGTYGSCKLLALKYSGTLVLGTLIFTICDALYGIFRGEGNTKIVMIASVLGTLTNIILDPIFIYLLNLGIVGAAYATLTAVGVAFLILAYELFIKKSCYITVNLSKFKPDLKIIADLIRVGIPSALIDISVAVSFFIMTSIIMIVGDSEGLAVYTGALRITDFGFIPMLGLASGATSVIGATYGAKSFDKLKTAYLYTIKIGVLMEIVIIALIMLLAPILAYLFTYTKASIGIHEELVRALRTIPPYLLFTPFILTTSAMFQGIGKGEKSLIISIFRCLICHISYAYLFAVILGLGMLGIYMGLVIGDFTAGIFSFLLGILTIKALLKNKNN</sequence>
<feature type="transmembrane region" description="Helical" evidence="7">
    <location>
        <begin position="234"/>
        <end position="265"/>
    </location>
</feature>
<evidence type="ECO:0000313" key="9">
    <source>
        <dbReference type="Proteomes" id="UP000001495"/>
    </source>
</evidence>
<dbReference type="GO" id="GO:0005886">
    <property type="term" value="C:plasma membrane"/>
    <property type="evidence" value="ECO:0007669"/>
    <property type="project" value="UniProtKB-SubCell"/>
</dbReference>
<evidence type="ECO:0000256" key="1">
    <source>
        <dbReference type="ARBA" id="ARBA00004651"/>
    </source>
</evidence>
<evidence type="ECO:0000256" key="2">
    <source>
        <dbReference type="ARBA" id="ARBA00022448"/>
    </source>
</evidence>
<dbReference type="InterPro" id="IPR052031">
    <property type="entry name" value="Membrane_Transporter-Flippase"/>
</dbReference>
<dbReference type="PANTHER" id="PTHR43549:SF2">
    <property type="entry name" value="MULTIDRUG RESISTANCE PROTEIN NORM-RELATED"/>
    <property type="match status" value="1"/>
</dbReference>
<keyword evidence="3" id="KW-1003">Cell membrane</keyword>
<evidence type="ECO:0000256" key="4">
    <source>
        <dbReference type="ARBA" id="ARBA00022692"/>
    </source>
</evidence>
<gene>
    <name evidence="8" type="ordered locus">Mefer_1080</name>
</gene>
<keyword evidence="5 7" id="KW-1133">Transmembrane helix</keyword>
<evidence type="ECO:0000256" key="7">
    <source>
        <dbReference type="SAM" id="Phobius"/>
    </source>
</evidence>
<dbReference type="Proteomes" id="UP000001495">
    <property type="component" value="Chromosome"/>
</dbReference>
<feature type="transmembrane region" description="Helical" evidence="7">
    <location>
        <begin position="47"/>
        <end position="70"/>
    </location>
</feature>
<dbReference type="PANTHER" id="PTHR43549">
    <property type="entry name" value="MULTIDRUG RESISTANCE PROTEIN YPNP-RELATED"/>
    <property type="match status" value="1"/>
</dbReference>
<feature type="transmembrane region" description="Helical" evidence="7">
    <location>
        <begin position="429"/>
        <end position="447"/>
    </location>
</feature>
<dbReference type="GO" id="GO:0042910">
    <property type="term" value="F:xenobiotic transmembrane transporter activity"/>
    <property type="evidence" value="ECO:0007669"/>
    <property type="project" value="InterPro"/>
</dbReference>
<dbReference type="HOGENOM" id="CLU_012893_0_1_2"/>
<evidence type="ECO:0000256" key="5">
    <source>
        <dbReference type="ARBA" id="ARBA00022989"/>
    </source>
</evidence>
<keyword evidence="2" id="KW-0813">Transport</keyword>
<evidence type="ECO:0000256" key="3">
    <source>
        <dbReference type="ARBA" id="ARBA00022475"/>
    </source>
</evidence>
<dbReference type="EMBL" id="CP001696">
    <property type="protein sequence ID" value="ACV24891.1"/>
    <property type="molecule type" value="Genomic_DNA"/>
</dbReference>
<feature type="transmembrane region" description="Helical" evidence="7">
    <location>
        <begin position="192"/>
        <end position="213"/>
    </location>
</feature>
<feature type="transmembrane region" description="Helical" evidence="7">
    <location>
        <begin position="131"/>
        <end position="152"/>
    </location>
</feature>
<dbReference type="AlphaFoldDB" id="C7P8K9"/>